<keyword evidence="1" id="KW-0479">Metal-binding</keyword>
<evidence type="ECO:0000256" key="4">
    <source>
        <dbReference type="SAM" id="MobiDB-lite"/>
    </source>
</evidence>
<dbReference type="GO" id="GO:0008270">
    <property type="term" value="F:zinc ion binding"/>
    <property type="evidence" value="ECO:0007669"/>
    <property type="project" value="UniProtKB-KW"/>
</dbReference>
<feature type="compositionally biased region" description="Basic and acidic residues" evidence="4">
    <location>
        <begin position="398"/>
        <end position="413"/>
    </location>
</feature>
<keyword evidence="3" id="KW-0862">Zinc</keyword>
<keyword evidence="5" id="KW-1185">Reference proteome</keyword>
<dbReference type="PANTHER" id="PTHR37393">
    <property type="entry name" value="AT-RICH INTERACTIVE DOMAIN-CONTAINING PROTEIN 1A-LIKE"/>
    <property type="match status" value="1"/>
</dbReference>
<feature type="compositionally biased region" description="Basic and acidic residues" evidence="4">
    <location>
        <begin position="479"/>
        <end position="489"/>
    </location>
</feature>
<dbReference type="KEGG" id="rsz:108845971"/>
<sequence length="621" mass="69293">MCGHLYCKPCLSYVASTTMACPYDGYLVTETDAMPLVESNKVLADTIGKTVVYCLYRNSGCTWLGSLSASPLHDLRCAFGNSLVMCTRCGTKTGHLQWHEHVQVCPEMQNQWYQQPYQQDHGVAATTLTQDQWYQQPYQQYYQNVDGYSMHQQRLHRPSLAPQHQELYVKPAIHHGAQTHSPIEAQPLNVLPPASASLPQAYPSVISHPQTPSLTFPASQGLIKVQAQSHFQQLPDVHPPQPLPTMHRQQSSLPGHLTSDKYWRQMVRKYGRAPVPESTASYSSQRPLPKPSLPQQHTAAPTTDIVVHNQMHQGGHFQNQHLSLKSHLCPIGLEQRLQKHPQTFQPVTPILGFQQKMNHHSASASHVGSGPGAPSLPAVKEAYTCLGKQVMEENVGNGRKDRGKSIPVERQDTEDYPSLNGTPLLKHALLEKDGRRHFNTVVQQYLKTIHLSSEDVERSGAYSSGSWDRGFDEISPIRPSEEHEPDFEFRPASQPSTDLGYMQFRGGPRSPISEHLGMPSHGPIILNGLRLLDIEFMSKNTSQEFSGAGGSFPGNVGSSLNSKRKATGTVEGLDHLNSQTREHQHEWMDMDIVIKQEPRELNIASENSSPFGNPIKIEKED</sequence>
<evidence type="ECO:0000256" key="1">
    <source>
        <dbReference type="ARBA" id="ARBA00022723"/>
    </source>
</evidence>
<dbReference type="PANTHER" id="PTHR37393:SF1">
    <property type="entry name" value="AT-RICH INTERACTIVE DOMAIN-CONTAINING PROTEIN 1A-LIKE"/>
    <property type="match status" value="1"/>
</dbReference>
<accession>A0A6J0MQD0</accession>
<dbReference type="RefSeq" id="XP_018474677.1">
    <property type="nucleotide sequence ID" value="XM_018619175.2"/>
</dbReference>
<evidence type="ECO:0000313" key="5">
    <source>
        <dbReference type="Proteomes" id="UP000504610"/>
    </source>
</evidence>
<keyword evidence="2" id="KW-0863">Zinc-finger</keyword>
<feature type="region of interest" description="Disordered" evidence="4">
    <location>
        <begin position="478"/>
        <end position="498"/>
    </location>
</feature>
<reference evidence="5" key="1">
    <citation type="journal article" date="2019" name="Database">
        <title>The radish genome database (RadishGD): an integrated information resource for radish genomics.</title>
        <authorList>
            <person name="Yu H.J."/>
            <person name="Baek S."/>
            <person name="Lee Y.J."/>
            <person name="Cho A."/>
            <person name="Mun J.H."/>
        </authorList>
    </citation>
    <scope>NUCLEOTIDE SEQUENCE [LARGE SCALE GENOMIC DNA]</scope>
    <source>
        <strain evidence="5">cv. WK10039</strain>
    </source>
</reference>
<dbReference type="InterPro" id="IPR017907">
    <property type="entry name" value="Znf_RING_CS"/>
</dbReference>
<dbReference type="InterPro" id="IPR013083">
    <property type="entry name" value="Znf_RING/FYVE/PHD"/>
</dbReference>
<evidence type="ECO:0000313" key="6">
    <source>
        <dbReference type="RefSeq" id="XP_018474677.1"/>
    </source>
</evidence>
<feature type="region of interest" description="Disordered" evidence="4">
    <location>
        <begin position="274"/>
        <end position="298"/>
    </location>
</feature>
<organism evidence="5 6">
    <name type="scientific">Raphanus sativus</name>
    <name type="common">Radish</name>
    <name type="synonym">Raphanus raphanistrum var. sativus</name>
    <dbReference type="NCBI Taxonomy" id="3726"/>
    <lineage>
        <taxon>Eukaryota</taxon>
        <taxon>Viridiplantae</taxon>
        <taxon>Streptophyta</taxon>
        <taxon>Embryophyta</taxon>
        <taxon>Tracheophyta</taxon>
        <taxon>Spermatophyta</taxon>
        <taxon>Magnoliopsida</taxon>
        <taxon>eudicotyledons</taxon>
        <taxon>Gunneridae</taxon>
        <taxon>Pentapetalae</taxon>
        <taxon>rosids</taxon>
        <taxon>malvids</taxon>
        <taxon>Brassicales</taxon>
        <taxon>Brassicaceae</taxon>
        <taxon>Brassiceae</taxon>
        <taxon>Raphanus</taxon>
    </lineage>
</organism>
<proteinExistence type="predicted"/>
<evidence type="ECO:0000256" key="2">
    <source>
        <dbReference type="ARBA" id="ARBA00022771"/>
    </source>
</evidence>
<feature type="region of interest" description="Disordered" evidence="4">
    <location>
        <begin position="395"/>
        <end position="420"/>
    </location>
</feature>
<dbReference type="AlphaFoldDB" id="A0A6J0MQD0"/>
<evidence type="ECO:0000256" key="3">
    <source>
        <dbReference type="ARBA" id="ARBA00022833"/>
    </source>
</evidence>
<dbReference type="Proteomes" id="UP000504610">
    <property type="component" value="Chromosome 3"/>
</dbReference>
<dbReference type="OrthoDB" id="1088062at2759"/>
<dbReference type="Gene3D" id="3.30.40.10">
    <property type="entry name" value="Zinc/RING finger domain, C3HC4 (zinc finger)"/>
    <property type="match status" value="1"/>
</dbReference>
<dbReference type="GeneID" id="108845971"/>
<protein>
    <submittedName>
        <fullName evidence="6">Uncharacterized protein LOC108845971</fullName>
    </submittedName>
</protein>
<feature type="region of interest" description="Disordered" evidence="4">
    <location>
        <begin position="599"/>
        <end position="621"/>
    </location>
</feature>
<dbReference type="PROSITE" id="PS00518">
    <property type="entry name" value="ZF_RING_1"/>
    <property type="match status" value="1"/>
</dbReference>
<reference evidence="6" key="2">
    <citation type="submission" date="2025-08" db="UniProtKB">
        <authorList>
            <consortium name="RefSeq"/>
        </authorList>
    </citation>
    <scope>IDENTIFICATION</scope>
    <source>
        <tissue evidence="6">Leaf</tissue>
    </source>
</reference>
<name>A0A6J0MQD0_RAPSA</name>
<gene>
    <name evidence="6" type="primary">LOC108845971</name>
</gene>